<gene>
    <name evidence="2" type="ORF">QYE76_035321</name>
</gene>
<evidence type="ECO:0000259" key="1">
    <source>
        <dbReference type="Pfam" id="PF23635"/>
    </source>
</evidence>
<accession>A0AAD8QZ01</accession>
<reference evidence="2" key="1">
    <citation type="submission" date="2023-07" db="EMBL/GenBank/DDBJ databases">
        <title>A chromosome-level genome assembly of Lolium multiflorum.</title>
        <authorList>
            <person name="Chen Y."/>
            <person name="Copetti D."/>
            <person name="Kolliker R."/>
            <person name="Studer B."/>
        </authorList>
    </citation>
    <scope>NUCLEOTIDE SEQUENCE</scope>
    <source>
        <strain evidence="2">02402/16</strain>
        <tissue evidence="2">Leaf</tissue>
    </source>
</reference>
<protein>
    <recommendedName>
        <fullName evidence="1">F-box protein AT5G49610-like beta-propeller domain-containing protein</fullName>
    </recommendedName>
</protein>
<sequence>MAAAEITPAPAAAEAYARSKVIDDDNLLNEILIRISFPTTLVRAAAVCKRWLHLASGRKFLRRFRELHPPRLLGFYHNSPTSPRFVPMLPQPPELAAVIRRSSFSLDDSQSDDAWTYIMDCRGNSVFTRRRDRSGLTLAVHKVLRPGRDMVVVPPFPRDKPQDGYLYTHSAVLSKEEGDGLSYFNVFLESSSANIVVHVYALQAGVWREHTSAMTQNRYFFSSLTAVLVHNKIYIVGIPRVVLVLDLTASSLSTVRLPSGVEYDSRYTVFSRAADNSGVYLVHSNDRHELGIWLHNGDNWLLVDTVDLPAIYTDLVMSDDTLDTCVNVCILHVADSAEFMFLEMGECVLHLDVKSRTLRKVYEMEDERHLGRVYPFMMIWPPTFPAPKDDDPASFVV</sequence>
<dbReference type="InterPro" id="IPR056594">
    <property type="entry name" value="AT5G49610-like_b-prop"/>
</dbReference>
<evidence type="ECO:0000313" key="2">
    <source>
        <dbReference type="EMBL" id="KAK1611648.1"/>
    </source>
</evidence>
<dbReference type="PANTHER" id="PTHR33207">
    <property type="entry name" value="F-BOX DOMAIN CONTAINING PROTEIN-RELATED"/>
    <property type="match status" value="1"/>
</dbReference>
<name>A0AAD8QZ01_LOLMU</name>
<dbReference type="Proteomes" id="UP001231189">
    <property type="component" value="Unassembled WGS sequence"/>
</dbReference>
<evidence type="ECO:0000313" key="3">
    <source>
        <dbReference type="Proteomes" id="UP001231189"/>
    </source>
</evidence>
<comment type="caution">
    <text evidence="2">The sequence shown here is derived from an EMBL/GenBank/DDBJ whole genome shotgun (WGS) entry which is preliminary data.</text>
</comment>
<organism evidence="2 3">
    <name type="scientific">Lolium multiflorum</name>
    <name type="common">Italian ryegrass</name>
    <name type="synonym">Lolium perenne subsp. multiflorum</name>
    <dbReference type="NCBI Taxonomy" id="4521"/>
    <lineage>
        <taxon>Eukaryota</taxon>
        <taxon>Viridiplantae</taxon>
        <taxon>Streptophyta</taxon>
        <taxon>Embryophyta</taxon>
        <taxon>Tracheophyta</taxon>
        <taxon>Spermatophyta</taxon>
        <taxon>Magnoliopsida</taxon>
        <taxon>Liliopsida</taxon>
        <taxon>Poales</taxon>
        <taxon>Poaceae</taxon>
        <taxon>BOP clade</taxon>
        <taxon>Pooideae</taxon>
        <taxon>Poodae</taxon>
        <taxon>Poeae</taxon>
        <taxon>Poeae Chloroplast Group 2 (Poeae type)</taxon>
        <taxon>Loliodinae</taxon>
        <taxon>Loliinae</taxon>
        <taxon>Lolium</taxon>
    </lineage>
</organism>
<proteinExistence type="predicted"/>
<dbReference type="Pfam" id="PF23635">
    <property type="entry name" value="Beta-prop_AT5G49610-like"/>
    <property type="match status" value="1"/>
</dbReference>
<dbReference type="InterPro" id="IPR036047">
    <property type="entry name" value="F-box-like_dom_sf"/>
</dbReference>
<keyword evidence="3" id="KW-1185">Reference proteome</keyword>
<feature type="domain" description="F-box protein AT5G49610-like beta-propeller" evidence="1">
    <location>
        <begin position="118"/>
        <end position="384"/>
    </location>
</feature>
<dbReference type="EMBL" id="JAUUTY010000007">
    <property type="protein sequence ID" value="KAK1611648.1"/>
    <property type="molecule type" value="Genomic_DNA"/>
</dbReference>
<dbReference type="SUPFAM" id="SSF81383">
    <property type="entry name" value="F-box domain"/>
    <property type="match status" value="1"/>
</dbReference>
<dbReference type="AlphaFoldDB" id="A0AAD8QZ01"/>